<gene>
    <name evidence="3" type="ORF">H6P81_020790</name>
</gene>
<dbReference type="GO" id="GO:0035251">
    <property type="term" value="F:UDP-glucosyltransferase activity"/>
    <property type="evidence" value="ECO:0007669"/>
    <property type="project" value="InterPro"/>
</dbReference>
<dbReference type="Pfam" id="PF00201">
    <property type="entry name" value="UDPGT"/>
    <property type="match status" value="1"/>
</dbReference>
<evidence type="ECO:0000256" key="2">
    <source>
        <dbReference type="ARBA" id="ARBA00022679"/>
    </source>
</evidence>
<sequence>MARTSMPETDLHVAMFPWFAFGHIYPFVQLANKIASHGVRVSIFSAPGNIPRITSALKTGPGYRTAVVPVPIPPVEGLPPGFDSTTEATPAMAELLKLALDKMGPQIEELFGELRPDIVVFDFVMPWLPPIALKHGVKSIFFSIFTACMIAYLAVPSRFIDGKCPTVEDLRRPPPGLEVEDLPSFKRYECREFHYGYERFGGPSAVERWLASVQGCDAFLMKSCMEMEGAYIKYVETQYNKPVLLAGPVVPDPPAGELVEPWAGWLSRFPEKSVILCSFGAEAFLKDDQIKELAWGLEMTAAPFILALKFPKNEEYTRLKEALPEGFEERVKNRGMVATGWIPQQLILAHRNVGYFVNHAGSSSIIEGPFHDLGIIFLPLRLDQFLTSKLVVHSLKTGVEVDRDDDGGFTKDDVCRAVKASMAAERGGHELRDFLRDREKQEGFSRDLVENLKEIKYC</sequence>
<dbReference type="PANTHER" id="PTHR48049:SF84">
    <property type="entry name" value="UDP-GLYCOSYLTRANSFERASE 79A6"/>
    <property type="match status" value="1"/>
</dbReference>
<organism evidence="3 4">
    <name type="scientific">Aristolochia fimbriata</name>
    <name type="common">White veined hardy Dutchman's pipe vine</name>
    <dbReference type="NCBI Taxonomy" id="158543"/>
    <lineage>
        <taxon>Eukaryota</taxon>
        <taxon>Viridiplantae</taxon>
        <taxon>Streptophyta</taxon>
        <taxon>Embryophyta</taxon>
        <taxon>Tracheophyta</taxon>
        <taxon>Spermatophyta</taxon>
        <taxon>Magnoliopsida</taxon>
        <taxon>Magnoliidae</taxon>
        <taxon>Piperales</taxon>
        <taxon>Aristolochiaceae</taxon>
        <taxon>Aristolochia</taxon>
    </lineage>
</organism>
<proteinExistence type="inferred from homology"/>
<dbReference type="CDD" id="cd03784">
    <property type="entry name" value="GT1_Gtf-like"/>
    <property type="match status" value="1"/>
</dbReference>
<comment type="caution">
    <text evidence="3">The sequence shown here is derived from an EMBL/GenBank/DDBJ whole genome shotgun (WGS) entry which is preliminary data.</text>
</comment>
<evidence type="ECO:0000313" key="4">
    <source>
        <dbReference type="Proteomes" id="UP000825729"/>
    </source>
</evidence>
<evidence type="ECO:0000313" key="3">
    <source>
        <dbReference type="EMBL" id="KAG9440625.1"/>
    </source>
</evidence>
<dbReference type="SUPFAM" id="SSF53756">
    <property type="entry name" value="UDP-Glycosyltransferase/glycogen phosphorylase"/>
    <property type="match status" value="1"/>
</dbReference>
<keyword evidence="4" id="KW-1185">Reference proteome</keyword>
<dbReference type="Gene3D" id="3.40.50.2000">
    <property type="entry name" value="Glycogen Phosphorylase B"/>
    <property type="match status" value="2"/>
</dbReference>
<protein>
    <submittedName>
        <fullName evidence="3">Uncharacterized protein</fullName>
    </submittedName>
</protein>
<name>A0AAV7DVG1_ARIFI</name>
<evidence type="ECO:0000256" key="1">
    <source>
        <dbReference type="ARBA" id="ARBA00009995"/>
    </source>
</evidence>
<keyword evidence="2" id="KW-0808">Transferase</keyword>
<dbReference type="PANTHER" id="PTHR48049">
    <property type="entry name" value="GLYCOSYLTRANSFERASE"/>
    <property type="match status" value="1"/>
</dbReference>
<dbReference type="InterPro" id="IPR050481">
    <property type="entry name" value="UDP-glycosyltransf_plant"/>
</dbReference>
<reference evidence="3 4" key="1">
    <citation type="submission" date="2021-07" db="EMBL/GenBank/DDBJ databases">
        <title>The Aristolochia fimbriata genome: insights into angiosperm evolution, floral development and chemical biosynthesis.</title>
        <authorList>
            <person name="Jiao Y."/>
        </authorList>
    </citation>
    <scope>NUCLEOTIDE SEQUENCE [LARGE SCALE GENOMIC DNA]</scope>
    <source>
        <strain evidence="3">IBCAS-2021</strain>
        <tissue evidence="3">Leaf</tissue>
    </source>
</reference>
<comment type="similarity">
    <text evidence="1">Belongs to the UDP-glycosyltransferase family.</text>
</comment>
<dbReference type="FunFam" id="3.40.50.2000:FF:000037">
    <property type="entry name" value="Glycosyltransferase"/>
    <property type="match status" value="1"/>
</dbReference>
<dbReference type="InterPro" id="IPR002213">
    <property type="entry name" value="UDP_glucos_trans"/>
</dbReference>
<accession>A0AAV7DVG1</accession>
<dbReference type="EMBL" id="JAINDJ010000008">
    <property type="protein sequence ID" value="KAG9440625.1"/>
    <property type="molecule type" value="Genomic_DNA"/>
</dbReference>
<dbReference type="AlphaFoldDB" id="A0AAV7DVG1"/>
<dbReference type="Proteomes" id="UP000825729">
    <property type="component" value="Unassembled WGS sequence"/>
</dbReference>